<dbReference type="AlphaFoldDB" id="A0A914YGI0"/>
<proteinExistence type="inferred from homology"/>
<evidence type="ECO:0000256" key="3">
    <source>
        <dbReference type="ARBA" id="ARBA00022490"/>
    </source>
</evidence>
<evidence type="ECO:0000256" key="7">
    <source>
        <dbReference type="ARBA" id="ARBA00035815"/>
    </source>
</evidence>
<reference evidence="10" key="1">
    <citation type="submission" date="2022-11" db="UniProtKB">
        <authorList>
            <consortium name="WormBaseParasite"/>
        </authorList>
    </citation>
    <scope>IDENTIFICATION</scope>
</reference>
<keyword evidence="6 8" id="KW-0949">S-adenosyl-L-methionine</keyword>
<protein>
    <recommendedName>
        <fullName evidence="8">Protein-L-isoaspartate O-methyltransferase</fullName>
        <ecNumber evidence="8">2.1.1.77</ecNumber>
    </recommendedName>
</protein>
<dbReference type="PANTHER" id="PTHR11579:SF0">
    <property type="entry name" value="PROTEIN-L-ISOASPARTATE(D-ASPARTATE) O-METHYLTRANSFERASE"/>
    <property type="match status" value="1"/>
</dbReference>
<comment type="similarity">
    <text evidence="2 8">Belongs to the methyltransferase superfamily. L-isoaspartyl/D-aspartyl protein methyltransferase family.</text>
</comment>
<comment type="catalytic activity">
    <reaction evidence="7">
        <text>[protein]-L-isoaspartate + S-adenosyl-L-methionine = [protein]-L-isoaspartate alpha-methyl ester + S-adenosyl-L-homocysteine</text>
        <dbReference type="Rhea" id="RHEA:12705"/>
        <dbReference type="Rhea" id="RHEA-COMP:12143"/>
        <dbReference type="Rhea" id="RHEA-COMP:12144"/>
        <dbReference type="ChEBI" id="CHEBI:57856"/>
        <dbReference type="ChEBI" id="CHEBI:59789"/>
        <dbReference type="ChEBI" id="CHEBI:90596"/>
        <dbReference type="ChEBI" id="CHEBI:90598"/>
        <dbReference type="EC" id="2.1.1.77"/>
    </reaction>
    <physiologicalReaction direction="left-to-right" evidence="7">
        <dbReference type="Rhea" id="RHEA:12706"/>
    </physiologicalReaction>
</comment>
<keyword evidence="3" id="KW-0963">Cytoplasm</keyword>
<dbReference type="Gene3D" id="3.40.50.150">
    <property type="entry name" value="Vaccinia Virus protein VP39"/>
    <property type="match status" value="1"/>
</dbReference>
<dbReference type="InterPro" id="IPR000682">
    <property type="entry name" value="PCMT"/>
</dbReference>
<sequence length="225" mass="24639">MAWRSHGKTNLELVNNLEKNGIIKSARVKQAMTSIDRADFISISPYDDRPQGISCNATISAPHMHAEALEALEPKLNENAKVLDVGSGSGYLTACFAKMVGVGGKAVGIEHMGELVKKSIENIRKSNSDLLDSGRLEIYEGDGRRGFLPESPYDAIHVGAAAPTLPTELIRQLKVGGRIIVPVGTTSQEFLQIDRISETETKMTKLLDVIYVPLTDKTYQLNRFD</sequence>
<dbReference type="PROSITE" id="PS01279">
    <property type="entry name" value="PCMT"/>
    <property type="match status" value="1"/>
</dbReference>
<keyword evidence="5 8" id="KW-0808">Transferase</keyword>
<dbReference type="GO" id="GO:0005737">
    <property type="term" value="C:cytoplasm"/>
    <property type="evidence" value="ECO:0007669"/>
    <property type="project" value="UniProtKB-SubCell"/>
</dbReference>
<evidence type="ECO:0000256" key="2">
    <source>
        <dbReference type="ARBA" id="ARBA00005369"/>
    </source>
</evidence>
<evidence type="ECO:0000256" key="6">
    <source>
        <dbReference type="ARBA" id="ARBA00022691"/>
    </source>
</evidence>
<evidence type="ECO:0000313" key="10">
    <source>
        <dbReference type="WBParaSite" id="PSU_v2.g17890.t1"/>
    </source>
</evidence>
<keyword evidence="9" id="KW-1185">Reference proteome</keyword>
<organism evidence="9 10">
    <name type="scientific">Panagrolaimus superbus</name>
    <dbReference type="NCBI Taxonomy" id="310955"/>
    <lineage>
        <taxon>Eukaryota</taxon>
        <taxon>Metazoa</taxon>
        <taxon>Ecdysozoa</taxon>
        <taxon>Nematoda</taxon>
        <taxon>Chromadorea</taxon>
        <taxon>Rhabditida</taxon>
        <taxon>Tylenchina</taxon>
        <taxon>Panagrolaimomorpha</taxon>
        <taxon>Panagrolaimoidea</taxon>
        <taxon>Panagrolaimidae</taxon>
        <taxon>Panagrolaimus</taxon>
    </lineage>
</organism>
<evidence type="ECO:0000256" key="1">
    <source>
        <dbReference type="ARBA" id="ARBA00004496"/>
    </source>
</evidence>
<name>A0A914YGI0_9BILA</name>
<evidence type="ECO:0000256" key="5">
    <source>
        <dbReference type="ARBA" id="ARBA00022679"/>
    </source>
</evidence>
<dbReference type="InterPro" id="IPR029063">
    <property type="entry name" value="SAM-dependent_MTases_sf"/>
</dbReference>
<evidence type="ECO:0000256" key="4">
    <source>
        <dbReference type="ARBA" id="ARBA00022603"/>
    </source>
</evidence>
<evidence type="ECO:0000256" key="8">
    <source>
        <dbReference type="RuleBase" id="RU003802"/>
    </source>
</evidence>
<evidence type="ECO:0000313" key="9">
    <source>
        <dbReference type="Proteomes" id="UP000887577"/>
    </source>
</evidence>
<dbReference type="Pfam" id="PF01135">
    <property type="entry name" value="PCMT"/>
    <property type="match status" value="1"/>
</dbReference>
<dbReference type="WBParaSite" id="PSU_v2.g17890.t1">
    <property type="protein sequence ID" value="PSU_v2.g17890.t1"/>
    <property type="gene ID" value="PSU_v2.g17890"/>
</dbReference>
<dbReference type="EC" id="2.1.1.77" evidence="8"/>
<dbReference type="GO" id="GO:0032259">
    <property type="term" value="P:methylation"/>
    <property type="evidence" value="ECO:0007669"/>
    <property type="project" value="UniProtKB-KW"/>
</dbReference>
<dbReference type="SUPFAM" id="SSF53335">
    <property type="entry name" value="S-adenosyl-L-methionine-dependent methyltransferases"/>
    <property type="match status" value="1"/>
</dbReference>
<dbReference type="PANTHER" id="PTHR11579">
    <property type="entry name" value="PROTEIN-L-ISOASPARTATE O-METHYLTRANSFERASE"/>
    <property type="match status" value="1"/>
</dbReference>
<dbReference type="FunFam" id="3.40.50.150:FF:000027">
    <property type="entry name" value="Protein-L-isoaspartate O-methyltransferase"/>
    <property type="match status" value="1"/>
</dbReference>
<dbReference type="NCBIfam" id="TIGR00080">
    <property type="entry name" value="pimt"/>
    <property type="match status" value="1"/>
</dbReference>
<accession>A0A914YGI0</accession>
<dbReference type="Proteomes" id="UP000887577">
    <property type="component" value="Unplaced"/>
</dbReference>
<comment type="subcellular location">
    <subcellularLocation>
        <location evidence="1">Cytoplasm</location>
    </subcellularLocation>
</comment>
<keyword evidence="4 8" id="KW-0489">Methyltransferase</keyword>
<dbReference type="GO" id="GO:0004719">
    <property type="term" value="F:protein-L-isoaspartate (D-aspartate) O-methyltransferase activity"/>
    <property type="evidence" value="ECO:0007669"/>
    <property type="project" value="UniProtKB-UniRule"/>
</dbReference>
<dbReference type="CDD" id="cd02440">
    <property type="entry name" value="AdoMet_MTases"/>
    <property type="match status" value="1"/>
</dbReference>